<dbReference type="Gene3D" id="3.30.1690.10">
    <property type="entry name" value="TcpA-like pilin"/>
    <property type="match status" value="1"/>
</dbReference>
<accession>A0A2A4FBL7</accession>
<dbReference type="InterPro" id="IPR014911">
    <property type="entry name" value="PilS_N"/>
</dbReference>
<protein>
    <recommendedName>
        <fullName evidence="1">Type 4 secretion system PilS N-terminal domain-containing protein</fullName>
    </recommendedName>
</protein>
<proteinExistence type="predicted"/>
<comment type="caution">
    <text evidence="2">The sequence shown here is derived from an EMBL/GenBank/DDBJ whole genome shotgun (WGS) entry which is preliminary data.</text>
</comment>
<dbReference type="AlphaFoldDB" id="A0A2A4FBL7"/>
<dbReference type="Proteomes" id="UP000217994">
    <property type="component" value="Unassembled WGS sequence"/>
</dbReference>
<dbReference type="SUPFAM" id="SSF54523">
    <property type="entry name" value="Pili subunits"/>
    <property type="match status" value="1"/>
</dbReference>
<dbReference type="EMBL" id="MTZU01000071">
    <property type="protein sequence ID" value="PCE30060.1"/>
    <property type="molecule type" value="Genomic_DNA"/>
</dbReference>
<evidence type="ECO:0000259" key="1">
    <source>
        <dbReference type="Pfam" id="PF08805"/>
    </source>
</evidence>
<evidence type="ECO:0000313" key="2">
    <source>
        <dbReference type="EMBL" id="PCE30060.1"/>
    </source>
</evidence>
<reference evidence="2 3" key="1">
    <citation type="submission" date="2017-01" db="EMBL/GenBank/DDBJ databases">
        <title>Whole-Genome Shotgun Sequencing of Two beta-Proteobacterial Species in Search of the Bulgecin Biosynthetic Cluster.</title>
        <authorList>
            <person name="Horsman M.E."/>
            <person name="Marous D.R."/>
            <person name="Li R."/>
            <person name="Oliver R.A."/>
            <person name="Byun B."/>
            <person name="Emrich S.J."/>
            <person name="Boggess B."/>
            <person name="Townsend C.A."/>
            <person name="Mobashery S."/>
        </authorList>
    </citation>
    <scope>NUCLEOTIDE SEQUENCE [LARGE SCALE GENOMIC DNA]</scope>
    <source>
        <strain evidence="2 3">ATCC 31433</strain>
    </source>
</reference>
<dbReference type="InterPro" id="IPR045584">
    <property type="entry name" value="Pilin-like"/>
</dbReference>
<evidence type="ECO:0000313" key="3">
    <source>
        <dbReference type="Proteomes" id="UP000217994"/>
    </source>
</evidence>
<gene>
    <name evidence="2" type="ORF">BZL54_23125</name>
</gene>
<organism evidence="2 3">
    <name type="scientific">Burkholderia ubonensis subsp. mesacidophila</name>
    <dbReference type="NCBI Taxonomy" id="265293"/>
    <lineage>
        <taxon>Bacteria</taxon>
        <taxon>Pseudomonadati</taxon>
        <taxon>Pseudomonadota</taxon>
        <taxon>Betaproteobacteria</taxon>
        <taxon>Burkholderiales</taxon>
        <taxon>Burkholderiaceae</taxon>
        <taxon>Burkholderia</taxon>
        <taxon>Burkholderia cepacia complex</taxon>
    </lineage>
</organism>
<feature type="domain" description="Type 4 secretion system PilS N-terminal" evidence="1">
    <location>
        <begin position="29"/>
        <end position="163"/>
    </location>
</feature>
<sequence length="165" mass="17265">MELSIVVAIIALLIYGVVKLVNGILADHRANAELSEMPTIITKIQKIYANRPNFSGATQAILVNNNAFPADWVVTGSTNLVNRWSGTVTLAVATIGAISNNAITLTTTGVPDSECKSIVPGMDDSVRTTAVNGTVVKQDGKPSDPALTGTSCANGTNTIIYTFSK</sequence>
<name>A0A2A4FBL7_9BURK</name>
<dbReference type="Pfam" id="PF08805">
    <property type="entry name" value="PilS"/>
    <property type="match status" value="1"/>
</dbReference>